<name>A0A250ICG1_9BACT</name>
<gene>
    <name evidence="3" type="ORF">MEBOL_002311</name>
</gene>
<dbReference type="AlphaFoldDB" id="A0A250ICG1"/>
<keyword evidence="4" id="KW-1185">Reference proteome</keyword>
<dbReference type="GO" id="GO:0006629">
    <property type="term" value="P:lipid metabolic process"/>
    <property type="evidence" value="ECO:0007669"/>
    <property type="project" value="InterPro"/>
</dbReference>
<evidence type="ECO:0000256" key="1">
    <source>
        <dbReference type="SAM" id="Phobius"/>
    </source>
</evidence>
<keyword evidence="1" id="KW-0812">Transmembrane</keyword>
<feature type="domain" description="Fatty acid desaturase" evidence="2">
    <location>
        <begin position="29"/>
        <end position="219"/>
    </location>
</feature>
<dbReference type="EMBL" id="CP022163">
    <property type="protein sequence ID" value="ATB28862.1"/>
    <property type="molecule type" value="Genomic_DNA"/>
</dbReference>
<keyword evidence="1" id="KW-1133">Transmembrane helix</keyword>
<proteinExistence type="predicted"/>
<dbReference type="RefSeq" id="WP_095977499.1">
    <property type="nucleotide sequence ID" value="NZ_CP022163.1"/>
</dbReference>
<dbReference type="KEGG" id="mbd:MEBOL_002311"/>
<dbReference type="Pfam" id="PF00487">
    <property type="entry name" value="FA_desaturase"/>
    <property type="match status" value="1"/>
</dbReference>
<dbReference type="Proteomes" id="UP000217289">
    <property type="component" value="Chromosome"/>
</dbReference>
<dbReference type="InterPro" id="IPR005804">
    <property type="entry name" value="FA_desaturase_dom"/>
</dbReference>
<protein>
    <submittedName>
        <fullName evidence="3">Fatty acid desaturase</fullName>
    </submittedName>
</protein>
<keyword evidence="1" id="KW-0472">Membrane</keyword>
<evidence type="ECO:0000259" key="2">
    <source>
        <dbReference type="Pfam" id="PF00487"/>
    </source>
</evidence>
<feature type="transmembrane region" description="Helical" evidence="1">
    <location>
        <begin position="178"/>
        <end position="198"/>
    </location>
</feature>
<evidence type="ECO:0000313" key="3">
    <source>
        <dbReference type="EMBL" id="ATB28862.1"/>
    </source>
</evidence>
<feature type="transmembrane region" description="Helical" evidence="1">
    <location>
        <begin position="136"/>
        <end position="158"/>
    </location>
</feature>
<evidence type="ECO:0000313" key="4">
    <source>
        <dbReference type="Proteomes" id="UP000217289"/>
    </source>
</evidence>
<dbReference type="OrthoDB" id="9979329at2"/>
<feature type="transmembrane region" description="Helical" evidence="1">
    <location>
        <begin position="33"/>
        <end position="52"/>
    </location>
</feature>
<organism evidence="3 4">
    <name type="scientific">Melittangium boletus DSM 14713</name>
    <dbReference type="NCBI Taxonomy" id="1294270"/>
    <lineage>
        <taxon>Bacteria</taxon>
        <taxon>Pseudomonadati</taxon>
        <taxon>Myxococcota</taxon>
        <taxon>Myxococcia</taxon>
        <taxon>Myxococcales</taxon>
        <taxon>Cystobacterineae</taxon>
        <taxon>Archangiaceae</taxon>
        <taxon>Melittangium</taxon>
    </lineage>
</organism>
<accession>A0A250ICG1</accession>
<reference evidence="3 4" key="1">
    <citation type="submission" date="2017-06" db="EMBL/GenBank/DDBJ databases">
        <authorList>
            <person name="Kim H.J."/>
            <person name="Triplett B.A."/>
        </authorList>
    </citation>
    <scope>NUCLEOTIDE SEQUENCE [LARGE SCALE GENOMIC DNA]</scope>
    <source>
        <strain evidence="3 4">DSM 14713</strain>
    </source>
</reference>
<sequence>MHPLFRHLLHVLLPLVLWGMSPRIELHVIAAGLLFFALFALFHDALHGALGLTRQAHERLLTWSGVFMGVSGHAARRAHLRHHAHPFADDDPEGHAARNGLWATLRAGPAGYLGLKDWGLAHAPRERDIQLREWRAVAVFFGGLALFPAGRLYLATALALHLTMPAWAALLPHRPPRLLLAGATMLARVGFLLPGIFVTHELHHQHPKLDTFTLVRRWRGEVHGQVFAGAPHAARHPA</sequence>